<gene>
    <name evidence="1" type="ORF">EDWATA_03237</name>
</gene>
<protein>
    <submittedName>
        <fullName evidence="1">Uncharacterized protein</fullName>
    </submittedName>
</protein>
<reference evidence="1 2" key="1">
    <citation type="submission" date="2010-02" db="EMBL/GenBank/DDBJ databases">
        <authorList>
            <person name="Weinstock G."/>
            <person name="Sodergren E."/>
            <person name="Clifton S."/>
            <person name="Fulton L."/>
            <person name="Fulton B."/>
            <person name="Courtney L."/>
            <person name="Fronick C."/>
            <person name="Harrison M."/>
            <person name="Strong C."/>
            <person name="Farmer C."/>
            <person name="Delahaunty K."/>
            <person name="Markovic C."/>
            <person name="Hall O."/>
            <person name="Minx P."/>
            <person name="Tomlinson C."/>
            <person name="Mitreva M."/>
            <person name="Nelson J."/>
            <person name="Hou S."/>
            <person name="Wollam A."/>
            <person name="Pepin K.H."/>
            <person name="Johnson M."/>
            <person name="Bhonagiri V."/>
            <person name="Zhang X."/>
            <person name="Suruliraj S."/>
            <person name="Warren W."/>
            <person name="Chinwalla A."/>
            <person name="Mardis E.R."/>
            <person name="Wilson R.K."/>
        </authorList>
    </citation>
    <scope>NUCLEOTIDE SEQUENCE [LARGE SCALE GENOMIC DNA]</scope>
    <source>
        <strain evidence="1 2">ATCC 23685</strain>
    </source>
</reference>
<accession>D4F8Y3</accession>
<dbReference type="EMBL" id="ADGK01000268">
    <property type="protein sequence ID" value="EFE21740.1"/>
    <property type="molecule type" value="Genomic_DNA"/>
</dbReference>
<dbReference type="HOGENOM" id="CLU_214292_0_0_6"/>
<dbReference type="AlphaFoldDB" id="D4F8Y3"/>
<evidence type="ECO:0000313" key="2">
    <source>
        <dbReference type="Proteomes" id="UP000003692"/>
    </source>
</evidence>
<sequence>MCYIPVKTAAFFDLNQFYSVCHFYHIGNFMFYINLGKNTHN</sequence>
<proteinExistence type="predicted"/>
<name>D4F8Y3_EDWTA</name>
<dbReference type="Proteomes" id="UP000003692">
    <property type="component" value="Unassembled WGS sequence"/>
</dbReference>
<comment type="caution">
    <text evidence="1">The sequence shown here is derived from an EMBL/GenBank/DDBJ whole genome shotgun (WGS) entry which is preliminary data.</text>
</comment>
<evidence type="ECO:0000313" key="1">
    <source>
        <dbReference type="EMBL" id="EFE21740.1"/>
    </source>
</evidence>
<organism evidence="1 2">
    <name type="scientific">Edwardsiella tarda ATCC 23685</name>
    <dbReference type="NCBI Taxonomy" id="500638"/>
    <lineage>
        <taxon>Bacteria</taxon>
        <taxon>Pseudomonadati</taxon>
        <taxon>Pseudomonadota</taxon>
        <taxon>Gammaproteobacteria</taxon>
        <taxon>Enterobacterales</taxon>
        <taxon>Hafniaceae</taxon>
        <taxon>Edwardsiella</taxon>
    </lineage>
</organism>